<keyword evidence="4" id="KW-1185">Reference proteome</keyword>
<dbReference type="EMBL" id="NCKU01010808">
    <property type="protein sequence ID" value="RWS00664.1"/>
    <property type="molecule type" value="Genomic_DNA"/>
</dbReference>
<organism evidence="3 4">
    <name type="scientific">Dinothrombium tinctorium</name>
    <dbReference type="NCBI Taxonomy" id="1965070"/>
    <lineage>
        <taxon>Eukaryota</taxon>
        <taxon>Metazoa</taxon>
        <taxon>Ecdysozoa</taxon>
        <taxon>Arthropoda</taxon>
        <taxon>Chelicerata</taxon>
        <taxon>Arachnida</taxon>
        <taxon>Acari</taxon>
        <taxon>Acariformes</taxon>
        <taxon>Trombidiformes</taxon>
        <taxon>Prostigmata</taxon>
        <taxon>Anystina</taxon>
        <taxon>Parasitengona</taxon>
        <taxon>Trombidioidea</taxon>
        <taxon>Trombidiidae</taxon>
        <taxon>Dinothrombium</taxon>
    </lineage>
</organism>
<feature type="non-terminal residue" evidence="3">
    <location>
        <position position="1"/>
    </location>
</feature>
<evidence type="ECO:0000313" key="4">
    <source>
        <dbReference type="Proteomes" id="UP000285301"/>
    </source>
</evidence>
<proteinExistence type="predicted"/>
<evidence type="ECO:0000313" key="2">
    <source>
        <dbReference type="EMBL" id="RWS00404.1"/>
    </source>
</evidence>
<reference evidence="3 4" key="1">
    <citation type="journal article" date="2018" name="Gigascience">
        <title>Genomes of trombidid mites reveal novel predicted allergens and laterally-transferred genes associated with secondary metabolism.</title>
        <authorList>
            <person name="Dong X."/>
            <person name="Chaisiri K."/>
            <person name="Xia D."/>
            <person name="Armstrong S.D."/>
            <person name="Fang Y."/>
            <person name="Donnelly M.J."/>
            <person name="Kadowaki T."/>
            <person name="McGarry J.W."/>
            <person name="Darby A.C."/>
            <person name="Makepeace B.L."/>
        </authorList>
    </citation>
    <scope>NUCLEOTIDE SEQUENCE [LARGE SCALE GENOMIC DNA]</scope>
    <source>
        <strain evidence="3">UoL-WK</strain>
    </source>
</reference>
<accession>A0A3S4Q9T5</accession>
<sequence length="27" mass="2942">IPNALGSVICGAQLLLFVIFPRKSKQK</sequence>
<feature type="non-terminal residue" evidence="3">
    <location>
        <position position="27"/>
    </location>
</feature>
<feature type="transmembrane region" description="Helical" evidence="1">
    <location>
        <begin position="6"/>
        <end position="22"/>
    </location>
</feature>
<dbReference type="Proteomes" id="UP000285301">
    <property type="component" value="Unassembled WGS sequence"/>
</dbReference>
<keyword evidence="1" id="KW-0472">Membrane</keyword>
<comment type="caution">
    <text evidence="3">The sequence shown here is derived from an EMBL/GenBank/DDBJ whole genome shotgun (WGS) entry which is preliminary data.</text>
</comment>
<reference evidence="3" key="2">
    <citation type="submission" date="2018-11" db="EMBL/GenBank/DDBJ databases">
        <title>Trombidioid mite genomics.</title>
        <authorList>
            <person name="Dong X."/>
        </authorList>
    </citation>
    <scope>NUCLEOTIDE SEQUENCE</scope>
    <source>
        <strain evidence="3">UoL-WK</strain>
    </source>
</reference>
<evidence type="ECO:0000256" key="1">
    <source>
        <dbReference type="SAM" id="Phobius"/>
    </source>
</evidence>
<name>A0A3S4Q9T5_9ACAR</name>
<dbReference type="EMBL" id="NCKU01011537">
    <property type="protein sequence ID" value="RWS00404.1"/>
    <property type="molecule type" value="Genomic_DNA"/>
</dbReference>
<gene>
    <name evidence="2" type="ORF">B4U79_13491</name>
    <name evidence="3" type="ORF">B4U79_13728</name>
</gene>
<keyword evidence="1" id="KW-0812">Transmembrane</keyword>
<keyword evidence="1" id="KW-1133">Transmembrane helix</keyword>
<dbReference type="AlphaFoldDB" id="A0A3S4Q9T5"/>
<protein>
    <submittedName>
        <fullName evidence="3">Uncharacterized protein</fullName>
    </submittedName>
</protein>
<evidence type="ECO:0000313" key="3">
    <source>
        <dbReference type="EMBL" id="RWS00664.1"/>
    </source>
</evidence>